<proteinExistence type="predicted"/>
<dbReference type="PANTHER" id="PTHR12993:SF28">
    <property type="entry name" value="LMBE FAMILY PROTEIN"/>
    <property type="match status" value="1"/>
</dbReference>
<dbReference type="Pfam" id="PF02585">
    <property type="entry name" value="PIG-L"/>
    <property type="match status" value="1"/>
</dbReference>
<accession>A0ABZ2ZYI4</accession>
<dbReference type="InterPro" id="IPR003737">
    <property type="entry name" value="GlcNAc_PI_deacetylase-related"/>
</dbReference>
<sequence length="261" mass="28241">MDSPLSPSPQPVSPFPAGASLRRVLAFAAHPDDIDFGAAGTVAAWTATGVEVSYCVMTSGDAGGFEAGDRDAVSELRRREQRAAAEIAGVRDLHFLGEKDGFLALTPEVVEKTVALIRRIRPDVVLAMHPERNWDRIQASHPDHLACGEIVTRAVYPAAENPFAFPHLAEQGLQAYKVPWLWFYGAPRERENHAVDISATVEEKLAAIRIHASQHPDLAGMETAVRGMLQDNARRFGLANGASAETFHAVGVNTDRTIAGF</sequence>
<reference evidence="2 3" key="1">
    <citation type="submission" date="2024-04" db="EMBL/GenBank/DDBJ databases">
        <title>Arthrobacter sp. from Plains bison fecal sample.</title>
        <authorList>
            <person name="Ruzzini A."/>
        </authorList>
    </citation>
    <scope>NUCLEOTIDE SEQUENCE [LARGE SCALE GENOMIC DNA]</scope>
    <source>
        <strain evidence="2 3">EINP1</strain>
    </source>
</reference>
<dbReference type="Gene3D" id="3.40.50.10320">
    <property type="entry name" value="LmbE-like"/>
    <property type="match status" value="1"/>
</dbReference>
<protein>
    <submittedName>
        <fullName evidence="2">PIG-L deacetylase family protein</fullName>
    </submittedName>
</protein>
<organism evidence="2 3">
    <name type="scientific">Arthrobacter citreus</name>
    <dbReference type="NCBI Taxonomy" id="1670"/>
    <lineage>
        <taxon>Bacteria</taxon>
        <taxon>Bacillati</taxon>
        <taxon>Actinomycetota</taxon>
        <taxon>Actinomycetes</taxon>
        <taxon>Micrococcales</taxon>
        <taxon>Micrococcaceae</taxon>
        <taxon>Arthrobacter</taxon>
    </lineage>
</organism>
<dbReference type="EMBL" id="CP151657">
    <property type="protein sequence ID" value="WZP16456.1"/>
    <property type="molecule type" value="Genomic_DNA"/>
</dbReference>
<name>A0ABZ2ZYI4_9MICC</name>
<dbReference type="Proteomes" id="UP001448858">
    <property type="component" value="Chromosome"/>
</dbReference>
<dbReference type="SUPFAM" id="SSF102588">
    <property type="entry name" value="LmbE-like"/>
    <property type="match status" value="1"/>
</dbReference>
<evidence type="ECO:0000313" key="2">
    <source>
        <dbReference type="EMBL" id="WZP16456.1"/>
    </source>
</evidence>
<evidence type="ECO:0000313" key="3">
    <source>
        <dbReference type="Proteomes" id="UP001448858"/>
    </source>
</evidence>
<gene>
    <name evidence="2" type="ORF">AAE021_02375</name>
</gene>
<keyword evidence="3" id="KW-1185">Reference proteome</keyword>
<dbReference type="InterPro" id="IPR024078">
    <property type="entry name" value="LmbE-like_dom_sf"/>
</dbReference>
<dbReference type="RefSeq" id="WP_342024068.1">
    <property type="nucleotide sequence ID" value="NZ_CP151657.1"/>
</dbReference>
<keyword evidence="1" id="KW-0862">Zinc</keyword>
<dbReference type="PANTHER" id="PTHR12993">
    <property type="entry name" value="N-ACETYLGLUCOSAMINYL-PHOSPHATIDYLINOSITOL DE-N-ACETYLASE-RELATED"/>
    <property type="match status" value="1"/>
</dbReference>
<evidence type="ECO:0000256" key="1">
    <source>
        <dbReference type="ARBA" id="ARBA00022833"/>
    </source>
</evidence>